<keyword evidence="5" id="KW-1185">Reference proteome</keyword>
<dbReference type="Pfam" id="PF01494">
    <property type="entry name" value="FAD_binding_3"/>
    <property type="match status" value="1"/>
</dbReference>
<dbReference type="PANTHER" id="PTHR43476:SF4">
    <property type="entry name" value="BLR0106 PROTEIN"/>
    <property type="match status" value="1"/>
</dbReference>
<evidence type="ECO:0000256" key="1">
    <source>
        <dbReference type="ARBA" id="ARBA00023002"/>
    </source>
</evidence>
<evidence type="ECO:0000313" key="4">
    <source>
        <dbReference type="EMBL" id="QRG06233.1"/>
    </source>
</evidence>
<evidence type="ECO:0000259" key="3">
    <source>
        <dbReference type="Pfam" id="PF01494"/>
    </source>
</evidence>
<dbReference type="GO" id="GO:0004497">
    <property type="term" value="F:monooxygenase activity"/>
    <property type="evidence" value="ECO:0007669"/>
    <property type="project" value="UniProtKB-KW"/>
</dbReference>
<dbReference type="KEGG" id="xdi:EZH22_25215"/>
<dbReference type="RefSeq" id="WP_203193142.1">
    <property type="nucleotide sequence ID" value="NZ_CP063362.1"/>
</dbReference>
<dbReference type="InterPro" id="IPR050631">
    <property type="entry name" value="PheA/TfdB_FAD_monoxygenase"/>
</dbReference>
<gene>
    <name evidence="4" type="ORF">EZH22_25215</name>
</gene>
<dbReference type="InterPro" id="IPR002938">
    <property type="entry name" value="FAD-bd"/>
</dbReference>
<accession>A0A974SJC0</accession>
<dbReference type="SUPFAM" id="SSF51905">
    <property type="entry name" value="FAD/NAD(P)-binding domain"/>
    <property type="match status" value="1"/>
</dbReference>
<dbReference type="Proteomes" id="UP000596427">
    <property type="component" value="Chromosome"/>
</dbReference>
<organism evidence="4 5">
    <name type="scientific">Xanthobacter dioxanivorans</name>
    <dbReference type="NCBI Taxonomy" id="2528964"/>
    <lineage>
        <taxon>Bacteria</taxon>
        <taxon>Pseudomonadati</taxon>
        <taxon>Pseudomonadota</taxon>
        <taxon>Alphaproteobacteria</taxon>
        <taxon>Hyphomicrobiales</taxon>
        <taxon>Xanthobacteraceae</taxon>
        <taxon>Xanthobacter</taxon>
    </lineage>
</organism>
<reference evidence="4 5" key="1">
    <citation type="submission" date="2020-10" db="EMBL/GenBank/DDBJ databases">
        <title>Degradation of 1,4-Dioxane by Xanthobacter sp. YN2, via a Novel Group-2 Soluble Di-Iron Monooxygenase.</title>
        <authorList>
            <person name="Ma F."/>
            <person name="Wang Y."/>
            <person name="Yang J."/>
            <person name="Guo H."/>
            <person name="Su D."/>
            <person name="Yu L."/>
        </authorList>
    </citation>
    <scope>NUCLEOTIDE SEQUENCE [LARGE SCALE GENOMIC DNA]</scope>
    <source>
        <strain evidence="4 5">YN2</strain>
    </source>
</reference>
<evidence type="ECO:0000313" key="5">
    <source>
        <dbReference type="Proteomes" id="UP000596427"/>
    </source>
</evidence>
<dbReference type="EMBL" id="CP063362">
    <property type="protein sequence ID" value="QRG06233.1"/>
    <property type="molecule type" value="Genomic_DNA"/>
</dbReference>
<protein>
    <submittedName>
        <fullName evidence="4">FAD-dependent monooxygenase</fullName>
    </submittedName>
</protein>
<keyword evidence="4" id="KW-0503">Monooxygenase</keyword>
<dbReference type="GO" id="GO:0071949">
    <property type="term" value="F:FAD binding"/>
    <property type="evidence" value="ECO:0007669"/>
    <property type="project" value="InterPro"/>
</dbReference>
<dbReference type="InterPro" id="IPR036188">
    <property type="entry name" value="FAD/NAD-bd_sf"/>
</dbReference>
<feature type="domain" description="FAD-binding" evidence="3">
    <location>
        <begin position="102"/>
        <end position="293"/>
    </location>
</feature>
<dbReference type="Gene3D" id="3.50.50.60">
    <property type="entry name" value="FAD/NAD(P)-binding domain"/>
    <property type="match status" value="1"/>
</dbReference>
<keyword evidence="2" id="KW-0520">NAD</keyword>
<dbReference type="AlphaFoldDB" id="A0A974SJC0"/>
<keyword evidence="1" id="KW-0560">Oxidoreductase</keyword>
<dbReference type="Gene3D" id="3.30.9.20">
    <property type="match status" value="1"/>
</dbReference>
<dbReference type="PANTHER" id="PTHR43476">
    <property type="entry name" value="3-(3-HYDROXY-PHENYL)PROPIONATE/3-HYDROXYCINNAMIC ACID HYDROXYLASE"/>
    <property type="match status" value="1"/>
</dbReference>
<proteinExistence type="predicted"/>
<evidence type="ECO:0000256" key="2">
    <source>
        <dbReference type="ARBA" id="ARBA00023027"/>
    </source>
</evidence>
<name>A0A974SJC0_9HYPH</name>
<sequence>MRVIERSRADATWGFGVVLADGGLQQLAAADPESFSAIEACLHWIPRQVFTVHDEDIPIDKIRSGGAIGRLRLLQILQAACRQAGVALQFETHVSDLDVFDDCDVVVAADGSNSLVRERFAKHFRTATRLLTNRFAWFGANRTFDASHITFKTISGGALCGHYYTYAPDRSTFVMECDAPTWDALGLEEKTDTERRQITQSFFAEELGHADLIENNSIWRRFPAITTARWHHDRFVLIGDALRTAHFSIGSGTRMALEDAIALADALTCGLSRDAAFECYAQTRRAPMEKLARAAEGSFDWYERFSEKLKSRTPGEFALSFLRRTGRISDERMLRDFPTFIAHARASGAAGLPASDGFPAGGQHV</sequence>